<dbReference type="EMBL" id="JAAEDA010000008">
    <property type="protein sequence ID" value="MCJ1977591.1"/>
    <property type="molecule type" value="Genomic_DNA"/>
</dbReference>
<sequence>MIIEVLTNLFFGLFDFLLSLLPDIKFDIGFSPLTSLSQYIGYVGNFLDMRAISACLTIYFVITNIGFIIRVFNFIIRKIPGIN</sequence>
<comment type="caution">
    <text evidence="2">The sequence shown here is derived from an EMBL/GenBank/DDBJ whole genome shotgun (WGS) entry which is preliminary data.</text>
</comment>
<keyword evidence="1" id="KW-0472">Membrane</keyword>
<dbReference type="RefSeq" id="WP_243914531.1">
    <property type="nucleotide sequence ID" value="NZ_JAAECY010000028.1"/>
</dbReference>
<name>A0ABT0ALZ7_9LACT</name>
<organism evidence="2 3">
    <name type="scientific">Pseudolactococcus paracarnosus</name>
    <dbReference type="NCBI Taxonomy" id="2749962"/>
    <lineage>
        <taxon>Bacteria</taxon>
        <taxon>Bacillati</taxon>
        <taxon>Bacillota</taxon>
        <taxon>Bacilli</taxon>
        <taxon>Lactobacillales</taxon>
        <taxon>Streptococcaceae</taxon>
        <taxon>Pseudolactococcus</taxon>
    </lineage>
</organism>
<accession>A0ABT0ALZ7</accession>
<evidence type="ECO:0000313" key="3">
    <source>
        <dbReference type="Proteomes" id="UP001522462"/>
    </source>
</evidence>
<evidence type="ECO:0000313" key="2">
    <source>
        <dbReference type="EMBL" id="MCJ1977591.1"/>
    </source>
</evidence>
<protein>
    <recommendedName>
        <fullName evidence="4">YggT family protein</fullName>
    </recommendedName>
</protein>
<keyword evidence="3" id="KW-1185">Reference proteome</keyword>
<keyword evidence="1" id="KW-0812">Transmembrane</keyword>
<reference evidence="2 3" key="1">
    <citation type="journal article" date="2022" name="Microbiol. Res.">
        <title>Comparative genome analysis, predicted lifestyle and antimicrobial strategies of Lactococcus carnosus and Lactococcus paracarnosus isolated from meat.</title>
        <authorList>
            <person name="Werum V."/>
            <person name="Ehrmann M."/>
            <person name="Vogel R."/>
            <person name="Hilgarth M."/>
        </authorList>
    </citation>
    <scope>NUCLEOTIDE SEQUENCE [LARGE SCALE GENOMIC DNA]</scope>
    <source>
        <strain evidence="2 3">TMW21897</strain>
    </source>
</reference>
<feature type="transmembrane region" description="Helical" evidence="1">
    <location>
        <begin position="51"/>
        <end position="76"/>
    </location>
</feature>
<gene>
    <name evidence="2" type="ORF">GYN19_06435</name>
</gene>
<keyword evidence="1" id="KW-1133">Transmembrane helix</keyword>
<evidence type="ECO:0000256" key="1">
    <source>
        <dbReference type="SAM" id="Phobius"/>
    </source>
</evidence>
<evidence type="ECO:0008006" key="4">
    <source>
        <dbReference type="Google" id="ProtNLM"/>
    </source>
</evidence>
<proteinExistence type="predicted"/>
<dbReference type="Proteomes" id="UP001522462">
    <property type="component" value="Unassembled WGS sequence"/>
</dbReference>